<evidence type="ECO:0000313" key="1">
    <source>
        <dbReference type="EMBL" id="PQQ06617.1"/>
    </source>
</evidence>
<gene>
    <name evidence="1" type="ORF">Pyn_29713</name>
</gene>
<proteinExistence type="predicted"/>
<accession>A0A314YJP9</accession>
<keyword evidence="2" id="KW-1185">Reference proteome</keyword>
<dbReference type="Proteomes" id="UP000250321">
    <property type="component" value="Unassembled WGS sequence"/>
</dbReference>
<evidence type="ECO:0000313" key="2">
    <source>
        <dbReference type="Proteomes" id="UP000250321"/>
    </source>
</evidence>
<organism evidence="1 2">
    <name type="scientific">Prunus yedoensis var. nudiflora</name>
    <dbReference type="NCBI Taxonomy" id="2094558"/>
    <lineage>
        <taxon>Eukaryota</taxon>
        <taxon>Viridiplantae</taxon>
        <taxon>Streptophyta</taxon>
        <taxon>Embryophyta</taxon>
        <taxon>Tracheophyta</taxon>
        <taxon>Spermatophyta</taxon>
        <taxon>Magnoliopsida</taxon>
        <taxon>eudicotyledons</taxon>
        <taxon>Gunneridae</taxon>
        <taxon>Pentapetalae</taxon>
        <taxon>rosids</taxon>
        <taxon>fabids</taxon>
        <taxon>Rosales</taxon>
        <taxon>Rosaceae</taxon>
        <taxon>Amygdaloideae</taxon>
        <taxon>Amygdaleae</taxon>
        <taxon>Prunus</taxon>
    </lineage>
</organism>
<protein>
    <submittedName>
        <fullName evidence="1">Uncharacterized protein</fullName>
    </submittedName>
</protein>
<name>A0A314YJP9_PRUYE</name>
<sequence>MPPLGKGGNAIHNVAAAADFQDVAPERVGALFGDDYWRFGLVFRPGGLPRGLRLLLPGSRLSWLPLPVLGS</sequence>
<dbReference type="EMBL" id="PJQY01000946">
    <property type="protein sequence ID" value="PQQ06617.1"/>
    <property type="molecule type" value="Genomic_DNA"/>
</dbReference>
<reference evidence="1 2" key="1">
    <citation type="submission" date="2018-02" db="EMBL/GenBank/DDBJ databases">
        <title>Draft genome of wild Prunus yedoensis var. nudiflora.</title>
        <authorList>
            <person name="Baek S."/>
            <person name="Kim J.-H."/>
            <person name="Choi K."/>
            <person name="Kim G.-B."/>
            <person name="Cho A."/>
            <person name="Jang H."/>
            <person name="Shin C.-H."/>
            <person name="Yu H.-J."/>
            <person name="Mun J.-H."/>
        </authorList>
    </citation>
    <scope>NUCLEOTIDE SEQUENCE [LARGE SCALE GENOMIC DNA]</scope>
    <source>
        <strain evidence="2">cv. Jeju island</strain>
        <tissue evidence="1">Leaf</tissue>
    </source>
</reference>
<comment type="caution">
    <text evidence="1">The sequence shown here is derived from an EMBL/GenBank/DDBJ whole genome shotgun (WGS) entry which is preliminary data.</text>
</comment>
<dbReference type="AlphaFoldDB" id="A0A314YJP9"/>